<dbReference type="CDD" id="cd00056">
    <property type="entry name" value="ENDO3c"/>
    <property type="match status" value="1"/>
</dbReference>
<gene>
    <name evidence="12" type="ORF">A3B35_00050</name>
</gene>
<evidence type="ECO:0000256" key="8">
    <source>
        <dbReference type="ARBA" id="ARBA00023204"/>
    </source>
</evidence>
<protein>
    <recommendedName>
        <fullName evidence="11">HhH-GPD domain-containing protein</fullName>
    </recommendedName>
</protein>
<feature type="domain" description="HhH-GPD" evidence="11">
    <location>
        <begin position="69"/>
        <end position="216"/>
    </location>
</feature>
<dbReference type="PANTHER" id="PTHR42944:SF1">
    <property type="entry name" value="ADENINE DNA GLYCOSYLASE"/>
    <property type="match status" value="1"/>
</dbReference>
<evidence type="ECO:0000256" key="10">
    <source>
        <dbReference type="SAM" id="MobiDB-lite"/>
    </source>
</evidence>
<dbReference type="SMART" id="SM00478">
    <property type="entry name" value="ENDO3c"/>
    <property type="match status" value="1"/>
</dbReference>
<evidence type="ECO:0000256" key="3">
    <source>
        <dbReference type="ARBA" id="ARBA00022723"/>
    </source>
</evidence>
<dbReference type="GO" id="GO:0000701">
    <property type="term" value="F:purine-specific mismatch base pair DNA N-glycosylase activity"/>
    <property type="evidence" value="ECO:0007669"/>
    <property type="project" value="TreeGrafter"/>
</dbReference>
<organism evidence="12 13">
    <name type="scientific">Candidatus Kaiserbacteria bacterium RIFCSPLOWO2_01_FULL_54_24</name>
    <dbReference type="NCBI Taxonomy" id="1798515"/>
    <lineage>
        <taxon>Bacteria</taxon>
        <taxon>Candidatus Kaiseribacteriota</taxon>
    </lineage>
</organism>
<dbReference type="PANTHER" id="PTHR42944">
    <property type="entry name" value="ADENINE DNA GLYCOSYLASE"/>
    <property type="match status" value="1"/>
</dbReference>
<dbReference type="SUPFAM" id="SSF48150">
    <property type="entry name" value="DNA-glycosylase"/>
    <property type="match status" value="1"/>
</dbReference>
<dbReference type="Gene3D" id="1.10.1670.10">
    <property type="entry name" value="Helix-hairpin-Helix base-excision DNA repair enzymes (C-terminal)"/>
    <property type="match status" value="1"/>
</dbReference>
<dbReference type="GO" id="GO:0034039">
    <property type="term" value="F:8-oxo-7,8-dihydroguanine DNA N-glycosylase activity"/>
    <property type="evidence" value="ECO:0007669"/>
    <property type="project" value="TreeGrafter"/>
</dbReference>
<proteinExistence type="inferred from homology"/>
<accession>A0A1F6EW16</accession>
<evidence type="ECO:0000256" key="2">
    <source>
        <dbReference type="ARBA" id="ARBA00008343"/>
    </source>
</evidence>
<dbReference type="GO" id="GO:0006298">
    <property type="term" value="P:mismatch repair"/>
    <property type="evidence" value="ECO:0007669"/>
    <property type="project" value="TreeGrafter"/>
</dbReference>
<dbReference type="STRING" id="1798515.A3B35_00050"/>
<dbReference type="EMBL" id="MFMC01000006">
    <property type="protein sequence ID" value="OGG77809.1"/>
    <property type="molecule type" value="Genomic_DNA"/>
</dbReference>
<keyword evidence="7" id="KW-0411">Iron-sulfur</keyword>
<dbReference type="GO" id="GO:0035485">
    <property type="term" value="F:adenine/guanine mispair binding"/>
    <property type="evidence" value="ECO:0007669"/>
    <property type="project" value="TreeGrafter"/>
</dbReference>
<keyword evidence="6" id="KW-0408">Iron</keyword>
<keyword evidence="3" id="KW-0479">Metal-binding</keyword>
<comment type="cofactor">
    <cofactor evidence="1">
        <name>[4Fe-4S] cluster</name>
        <dbReference type="ChEBI" id="CHEBI:49883"/>
    </cofactor>
</comment>
<feature type="region of interest" description="Disordered" evidence="10">
    <location>
        <begin position="292"/>
        <end position="325"/>
    </location>
</feature>
<dbReference type="InterPro" id="IPR011257">
    <property type="entry name" value="DNA_glycosylase"/>
</dbReference>
<dbReference type="InterPro" id="IPR003265">
    <property type="entry name" value="HhH-GPD_domain"/>
</dbReference>
<evidence type="ECO:0000256" key="4">
    <source>
        <dbReference type="ARBA" id="ARBA00022763"/>
    </source>
</evidence>
<dbReference type="Proteomes" id="UP000177215">
    <property type="component" value="Unassembled WGS sequence"/>
</dbReference>
<evidence type="ECO:0000313" key="13">
    <source>
        <dbReference type="Proteomes" id="UP000177215"/>
    </source>
</evidence>
<dbReference type="AlphaFoldDB" id="A0A1F6EW16"/>
<keyword evidence="9" id="KW-0326">Glycosidase</keyword>
<dbReference type="GO" id="GO:0046872">
    <property type="term" value="F:metal ion binding"/>
    <property type="evidence" value="ECO:0007669"/>
    <property type="project" value="UniProtKB-KW"/>
</dbReference>
<name>A0A1F6EW16_9BACT</name>
<dbReference type="InterPro" id="IPR044298">
    <property type="entry name" value="MIG/MutY"/>
</dbReference>
<feature type="region of interest" description="Disordered" evidence="10">
    <location>
        <begin position="1"/>
        <end position="28"/>
    </location>
</feature>
<evidence type="ECO:0000256" key="7">
    <source>
        <dbReference type="ARBA" id="ARBA00023014"/>
    </source>
</evidence>
<sequence length="362" mass="40965">MPRTFSGSRPRVLARRSRSAPARLREDPSNAQVTAFRARVWGYWKESGRHDLPWRKTKDPYRILVSEVMLQQTQVPRVIGKYGEFLKAFPTVRALARASLADVLKIWSGLGYNRRGKYLHDAAKQIVEVGNMKKALAHPLPGVGPYTRAAVRVFAFNEPDVLIETNIRTAYIHNFYSSVLQKTAIADKQIIPVATIAAEGQDPRKWHWALMDYGAYLKRSGVRNNSRSAHYTKQSKFEGSLRQVRGAILRELHSGSITGPSIYVLIRANKKIVERALEGLARDGLIVKKKGAAQRAASPEASGRRARSDRVSRRSLPGGRSGGLRKNKGRSNFVHFFFVSERREHSFYWLTFAVVRYVAQPR</sequence>
<comment type="similarity">
    <text evidence="2">Belongs to the Nth/MutY family.</text>
</comment>
<keyword evidence="8" id="KW-0234">DNA repair</keyword>
<evidence type="ECO:0000313" key="12">
    <source>
        <dbReference type="EMBL" id="OGG77809.1"/>
    </source>
</evidence>
<reference evidence="12 13" key="1">
    <citation type="journal article" date="2016" name="Nat. Commun.">
        <title>Thousands of microbial genomes shed light on interconnected biogeochemical processes in an aquifer system.</title>
        <authorList>
            <person name="Anantharaman K."/>
            <person name="Brown C.T."/>
            <person name="Hug L.A."/>
            <person name="Sharon I."/>
            <person name="Castelle C.J."/>
            <person name="Probst A.J."/>
            <person name="Thomas B.C."/>
            <person name="Singh A."/>
            <person name="Wilkins M.J."/>
            <person name="Karaoz U."/>
            <person name="Brodie E.L."/>
            <person name="Williams K.H."/>
            <person name="Hubbard S.S."/>
            <person name="Banfield J.F."/>
        </authorList>
    </citation>
    <scope>NUCLEOTIDE SEQUENCE [LARGE SCALE GENOMIC DNA]</scope>
</reference>
<comment type="caution">
    <text evidence="12">The sequence shown here is derived from an EMBL/GenBank/DDBJ whole genome shotgun (WGS) entry which is preliminary data.</text>
</comment>
<keyword evidence="4" id="KW-0227">DNA damage</keyword>
<feature type="compositionally biased region" description="Basic and acidic residues" evidence="10">
    <location>
        <begin position="302"/>
        <end position="312"/>
    </location>
</feature>
<dbReference type="Pfam" id="PF00730">
    <property type="entry name" value="HhH-GPD"/>
    <property type="match status" value="1"/>
</dbReference>
<keyword evidence="5" id="KW-0378">Hydrolase</keyword>
<evidence type="ECO:0000256" key="6">
    <source>
        <dbReference type="ARBA" id="ARBA00023004"/>
    </source>
</evidence>
<dbReference type="GO" id="GO:0032357">
    <property type="term" value="F:oxidized purine DNA binding"/>
    <property type="evidence" value="ECO:0007669"/>
    <property type="project" value="TreeGrafter"/>
</dbReference>
<dbReference type="InterPro" id="IPR023170">
    <property type="entry name" value="HhH_base_excis_C"/>
</dbReference>
<dbReference type="GO" id="GO:0051536">
    <property type="term" value="F:iron-sulfur cluster binding"/>
    <property type="evidence" value="ECO:0007669"/>
    <property type="project" value="UniProtKB-KW"/>
</dbReference>
<dbReference type="Gene3D" id="1.10.340.30">
    <property type="entry name" value="Hypothetical protein, domain 2"/>
    <property type="match status" value="1"/>
</dbReference>
<dbReference type="GO" id="GO:0006284">
    <property type="term" value="P:base-excision repair"/>
    <property type="evidence" value="ECO:0007669"/>
    <property type="project" value="InterPro"/>
</dbReference>
<evidence type="ECO:0000259" key="11">
    <source>
        <dbReference type="SMART" id="SM00478"/>
    </source>
</evidence>
<evidence type="ECO:0000256" key="1">
    <source>
        <dbReference type="ARBA" id="ARBA00001966"/>
    </source>
</evidence>
<evidence type="ECO:0000256" key="5">
    <source>
        <dbReference type="ARBA" id="ARBA00022801"/>
    </source>
</evidence>
<evidence type="ECO:0000256" key="9">
    <source>
        <dbReference type="ARBA" id="ARBA00023295"/>
    </source>
</evidence>